<dbReference type="Proteomes" id="UP001597369">
    <property type="component" value="Unassembled WGS sequence"/>
</dbReference>
<evidence type="ECO:0000256" key="1">
    <source>
        <dbReference type="SAM" id="MobiDB-lite"/>
    </source>
</evidence>
<sequence>SLKKNTGGYCGGRKDAYLCAPVQQEGGRFNTGRAARKKNLPRGLQGAKRCLPLQPLPEGREEGQANRAG</sequence>
<feature type="compositionally biased region" description="Basic and acidic residues" evidence="1">
    <location>
        <begin position="58"/>
        <end position="69"/>
    </location>
</feature>
<feature type="non-terminal residue" evidence="2">
    <location>
        <position position="1"/>
    </location>
</feature>
<protein>
    <submittedName>
        <fullName evidence="2">Uncharacterized protein</fullName>
    </submittedName>
</protein>
<accession>A0ABW4X5W8</accession>
<dbReference type="RefSeq" id="WP_377470826.1">
    <property type="nucleotide sequence ID" value="NZ_JBHUHV010000066.1"/>
</dbReference>
<evidence type="ECO:0000313" key="2">
    <source>
        <dbReference type="EMBL" id="MFD2069531.1"/>
    </source>
</evidence>
<gene>
    <name evidence="2" type="ORF">ACFSKU_21810</name>
</gene>
<dbReference type="EMBL" id="JBHUHV010000066">
    <property type="protein sequence ID" value="MFD2069531.1"/>
    <property type="molecule type" value="Genomic_DNA"/>
</dbReference>
<name>A0ABW4X5W8_9BACT</name>
<organism evidence="2 3">
    <name type="scientific">Pontibacter silvestris</name>
    <dbReference type="NCBI Taxonomy" id="2305183"/>
    <lineage>
        <taxon>Bacteria</taxon>
        <taxon>Pseudomonadati</taxon>
        <taxon>Bacteroidota</taxon>
        <taxon>Cytophagia</taxon>
        <taxon>Cytophagales</taxon>
        <taxon>Hymenobacteraceae</taxon>
        <taxon>Pontibacter</taxon>
    </lineage>
</organism>
<evidence type="ECO:0000313" key="3">
    <source>
        <dbReference type="Proteomes" id="UP001597369"/>
    </source>
</evidence>
<reference evidence="3" key="1">
    <citation type="journal article" date="2019" name="Int. J. Syst. Evol. Microbiol.">
        <title>The Global Catalogue of Microorganisms (GCM) 10K type strain sequencing project: providing services to taxonomists for standard genome sequencing and annotation.</title>
        <authorList>
            <consortium name="The Broad Institute Genomics Platform"/>
            <consortium name="The Broad Institute Genome Sequencing Center for Infectious Disease"/>
            <person name="Wu L."/>
            <person name="Ma J."/>
        </authorList>
    </citation>
    <scope>NUCLEOTIDE SEQUENCE [LARGE SCALE GENOMIC DNA]</scope>
    <source>
        <strain evidence="3">JCM 16545</strain>
    </source>
</reference>
<proteinExistence type="predicted"/>
<keyword evidence="3" id="KW-1185">Reference proteome</keyword>
<comment type="caution">
    <text evidence="2">The sequence shown here is derived from an EMBL/GenBank/DDBJ whole genome shotgun (WGS) entry which is preliminary data.</text>
</comment>
<feature type="region of interest" description="Disordered" evidence="1">
    <location>
        <begin position="30"/>
        <end position="69"/>
    </location>
</feature>